<dbReference type="Proteomes" id="UP001163105">
    <property type="component" value="Unassembled WGS sequence"/>
</dbReference>
<evidence type="ECO:0000313" key="3">
    <source>
        <dbReference type="EMBL" id="KAJ6437763.1"/>
    </source>
</evidence>
<protein>
    <submittedName>
        <fullName evidence="3">Uncharacterized protein</fullName>
    </submittedName>
</protein>
<feature type="region of interest" description="Disordered" evidence="1">
    <location>
        <begin position="33"/>
        <end position="57"/>
    </location>
</feature>
<reference evidence="3" key="1">
    <citation type="submission" date="2023-01" db="EMBL/GenBank/DDBJ databases">
        <title>The growth and conidiation of Purpureocillium lavendulum are regulated by nitrogen source and histone H3K14 acetylation.</title>
        <authorList>
            <person name="Tang P."/>
            <person name="Han J."/>
            <person name="Zhang C."/>
            <person name="Tang P."/>
            <person name="Qi F."/>
            <person name="Zhang K."/>
            <person name="Liang L."/>
        </authorList>
    </citation>
    <scope>NUCLEOTIDE SEQUENCE</scope>
    <source>
        <strain evidence="3">YMF1.00683</strain>
    </source>
</reference>
<proteinExistence type="predicted"/>
<keyword evidence="4" id="KW-1185">Reference proteome</keyword>
<dbReference type="EMBL" id="JAQHRD010000010">
    <property type="protein sequence ID" value="KAJ6437763.1"/>
    <property type="molecule type" value="Genomic_DNA"/>
</dbReference>
<gene>
    <name evidence="3" type="ORF">O9K51_09591</name>
</gene>
<accession>A0AB34FFF2</accession>
<organism evidence="3 4">
    <name type="scientific">Purpureocillium lavendulum</name>
    <dbReference type="NCBI Taxonomy" id="1247861"/>
    <lineage>
        <taxon>Eukaryota</taxon>
        <taxon>Fungi</taxon>
        <taxon>Dikarya</taxon>
        <taxon>Ascomycota</taxon>
        <taxon>Pezizomycotina</taxon>
        <taxon>Sordariomycetes</taxon>
        <taxon>Hypocreomycetidae</taxon>
        <taxon>Hypocreales</taxon>
        <taxon>Ophiocordycipitaceae</taxon>
        <taxon>Purpureocillium</taxon>
    </lineage>
</organism>
<dbReference type="AlphaFoldDB" id="A0AB34FFF2"/>
<comment type="caution">
    <text evidence="3">The sequence shown here is derived from an EMBL/GenBank/DDBJ whole genome shotgun (WGS) entry which is preliminary data.</text>
</comment>
<evidence type="ECO:0000256" key="1">
    <source>
        <dbReference type="SAM" id="MobiDB-lite"/>
    </source>
</evidence>
<evidence type="ECO:0000256" key="2">
    <source>
        <dbReference type="SAM" id="SignalP"/>
    </source>
</evidence>
<evidence type="ECO:0000313" key="4">
    <source>
        <dbReference type="Proteomes" id="UP001163105"/>
    </source>
</evidence>
<keyword evidence="2" id="KW-0732">Signal</keyword>
<sequence>MTSWSTFYLAMVCWPAGGLIVFEPQLRHAQPTTTHTTVIDSSTSNVSSSSKTPAPCRRDASNATIMVTLAALSAAAAAALTGTPLVAAGPNCNAYVLHCGQSLLNKGGGFFHSMIRELRSRGLPSDGVHIRHSLFACMGGDGYQLAHVAYCRRGCLAGGTPGSDICKP</sequence>
<feature type="compositionally biased region" description="Low complexity" evidence="1">
    <location>
        <begin position="33"/>
        <end position="50"/>
    </location>
</feature>
<feature type="chain" id="PRO_5044274043" evidence="2">
    <location>
        <begin position="19"/>
        <end position="168"/>
    </location>
</feature>
<name>A0AB34FFF2_9HYPO</name>
<feature type="signal peptide" evidence="2">
    <location>
        <begin position="1"/>
        <end position="18"/>
    </location>
</feature>